<name>A0AAV4DYD4_9GAST</name>
<protein>
    <submittedName>
        <fullName evidence="1">Uncharacterized protein</fullName>
    </submittedName>
</protein>
<evidence type="ECO:0000313" key="2">
    <source>
        <dbReference type="Proteomes" id="UP000735302"/>
    </source>
</evidence>
<reference evidence="1 2" key="1">
    <citation type="journal article" date="2021" name="Elife">
        <title>Chloroplast acquisition without the gene transfer in kleptoplastic sea slugs, Plakobranchus ocellatus.</title>
        <authorList>
            <person name="Maeda T."/>
            <person name="Takahashi S."/>
            <person name="Yoshida T."/>
            <person name="Shimamura S."/>
            <person name="Takaki Y."/>
            <person name="Nagai Y."/>
            <person name="Toyoda A."/>
            <person name="Suzuki Y."/>
            <person name="Arimoto A."/>
            <person name="Ishii H."/>
            <person name="Satoh N."/>
            <person name="Nishiyama T."/>
            <person name="Hasebe M."/>
            <person name="Maruyama T."/>
            <person name="Minagawa J."/>
            <person name="Obokata J."/>
            <person name="Shigenobu S."/>
        </authorList>
    </citation>
    <scope>NUCLEOTIDE SEQUENCE [LARGE SCALE GENOMIC DNA]</scope>
</reference>
<sequence>MRLRIFENLCSSGLASGNLMGLREDKGLPSGFKQCSIWLALTCPDCPATAREWSPLPKLIVQKSTHEYLNYSWVGQCQYISNVLPSRRSWKGRWTF</sequence>
<dbReference type="EMBL" id="BLXT01008474">
    <property type="protein sequence ID" value="GFO49332.1"/>
    <property type="molecule type" value="Genomic_DNA"/>
</dbReference>
<evidence type="ECO:0000313" key="1">
    <source>
        <dbReference type="EMBL" id="GFO49332.1"/>
    </source>
</evidence>
<dbReference type="Proteomes" id="UP000735302">
    <property type="component" value="Unassembled WGS sequence"/>
</dbReference>
<dbReference type="AlphaFoldDB" id="A0AAV4DYD4"/>
<proteinExistence type="predicted"/>
<gene>
    <name evidence="1" type="ORF">PoB_007583700</name>
</gene>
<keyword evidence="2" id="KW-1185">Reference proteome</keyword>
<accession>A0AAV4DYD4</accession>
<comment type="caution">
    <text evidence="1">The sequence shown here is derived from an EMBL/GenBank/DDBJ whole genome shotgun (WGS) entry which is preliminary data.</text>
</comment>
<organism evidence="1 2">
    <name type="scientific">Plakobranchus ocellatus</name>
    <dbReference type="NCBI Taxonomy" id="259542"/>
    <lineage>
        <taxon>Eukaryota</taxon>
        <taxon>Metazoa</taxon>
        <taxon>Spiralia</taxon>
        <taxon>Lophotrochozoa</taxon>
        <taxon>Mollusca</taxon>
        <taxon>Gastropoda</taxon>
        <taxon>Heterobranchia</taxon>
        <taxon>Euthyneura</taxon>
        <taxon>Panpulmonata</taxon>
        <taxon>Sacoglossa</taxon>
        <taxon>Placobranchoidea</taxon>
        <taxon>Plakobranchidae</taxon>
        <taxon>Plakobranchus</taxon>
    </lineage>
</organism>